<evidence type="ECO:0000256" key="2">
    <source>
        <dbReference type="ARBA" id="ARBA00023015"/>
    </source>
</evidence>
<protein>
    <submittedName>
        <fullName evidence="7">LysR family transcriptional regulator</fullName>
    </submittedName>
</protein>
<dbReference type="Gene3D" id="3.40.190.10">
    <property type="entry name" value="Periplasmic binding protein-like II"/>
    <property type="match status" value="2"/>
</dbReference>
<evidence type="ECO:0000256" key="4">
    <source>
        <dbReference type="ARBA" id="ARBA00023163"/>
    </source>
</evidence>
<dbReference type="Pfam" id="PF00126">
    <property type="entry name" value="HTH_1"/>
    <property type="match status" value="1"/>
</dbReference>
<reference evidence="7 8" key="1">
    <citation type="submission" date="2019-06" db="EMBL/GenBank/DDBJ databases">
        <title>Genome of Methylobacterium sp. 17Sr1-39.</title>
        <authorList>
            <person name="Seo T."/>
        </authorList>
    </citation>
    <scope>NUCLEOTIDE SEQUENCE [LARGE SCALE GENOMIC DNA]</scope>
    <source>
        <strain evidence="7 8">17Sr1-39</strain>
    </source>
</reference>
<dbReference type="SUPFAM" id="SSF53850">
    <property type="entry name" value="Periplasmic binding protein-like II"/>
    <property type="match status" value="1"/>
</dbReference>
<gene>
    <name evidence="7" type="ORF">FF100_14630</name>
</gene>
<feature type="domain" description="HTH lysR-type" evidence="6">
    <location>
        <begin position="107"/>
        <end position="164"/>
    </location>
</feature>
<dbReference type="InterPro" id="IPR000847">
    <property type="entry name" value="LysR_HTH_N"/>
</dbReference>
<dbReference type="Proteomes" id="UP000305267">
    <property type="component" value="Unassembled WGS sequence"/>
</dbReference>
<dbReference type="InterPro" id="IPR005119">
    <property type="entry name" value="LysR_subst-bd"/>
</dbReference>
<comment type="similarity">
    <text evidence="1">Belongs to the LysR transcriptional regulatory family.</text>
</comment>
<evidence type="ECO:0000313" key="7">
    <source>
        <dbReference type="EMBL" id="TNC12886.1"/>
    </source>
</evidence>
<dbReference type="AlphaFoldDB" id="A0A5C4LJ34"/>
<dbReference type="InterPro" id="IPR036390">
    <property type="entry name" value="WH_DNA-bd_sf"/>
</dbReference>
<accession>A0A5C4LJ34</accession>
<evidence type="ECO:0000259" key="6">
    <source>
        <dbReference type="PROSITE" id="PS50931"/>
    </source>
</evidence>
<dbReference type="GO" id="GO:0003700">
    <property type="term" value="F:DNA-binding transcription factor activity"/>
    <property type="evidence" value="ECO:0007669"/>
    <property type="project" value="InterPro"/>
</dbReference>
<keyword evidence="2" id="KW-0805">Transcription regulation</keyword>
<dbReference type="PANTHER" id="PTHR30126">
    <property type="entry name" value="HTH-TYPE TRANSCRIPTIONAL REGULATOR"/>
    <property type="match status" value="1"/>
</dbReference>
<dbReference type="SUPFAM" id="SSF46785">
    <property type="entry name" value="Winged helix' DNA-binding domain"/>
    <property type="match status" value="1"/>
</dbReference>
<evidence type="ECO:0000313" key="8">
    <source>
        <dbReference type="Proteomes" id="UP000305267"/>
    </source>
</evidence>
<comment type="caution">
    <text evidence="7">The sequence shown here is derived from an EMBL/GenBank/DDBJ whole genome shotgun (WGS) entry which is preliminary data.</text>
</comment>
<dbReference type="CDD" id="cd05466">
    <property type="entry name" value="PBP2_LTTR_substrate"/>
    <property type="match status" value="1"/>
</dbReference>
<keyword evidence="4" id="KW-0804">Transcription</keyword>
<dbReference type="PROSITE" id="PS50931">
    <property type="entry name" value="HTH_LYSR"/>
    <property type="match status" value="1"/>
</dbReference>
<keyword evidence="3" id="KW-0238">DNA-binding</keyword>
<dbReference type="GO" id="GO:0000976">
    <property type="term" value="F:transcription cis-regulatory region binding"/>
    <property type="evidence" value="ECO:0007669"/>
    <property type="project" value="TreeGrafter"/>
</dbReference>
<sequence>MDAAEHVDDRVPGPRARDGRQGVRAQAHAPFGQGGAQGAIGTGWQGRHDADVRSFVWSEIALDPSRRGRETIVEATRSSRWPACANSAKVGADSARIGPAGPMGRHMQLKWLEDFVAYAATRSFTKAAEMRNVTHPAFGRRIRALEGWVGVPLIDRGSFPAALTPAGEDLLDVARTVCSDLAAIRAELRRRHTRDDDILTIATGRTLARTFFSNVRAAIAPLRPAVPLRLVTGSVHDAMIMLADETADLVLCYAGPAVEIDHTLFESRVVGAETLIAVRGSCGPAFGLEAGTRSPFLKYSETMALGRVVARALTQRGLSQQLDAAFEADMAETLLDGALQGHGIAWLPAALVTGELAGGRLVRVEAPDDDITVEIRLCRRKRDRRRKMGPIWRAVTDGAA</sequence>
<dbReference type="InterPro" id="IPR036388">
    <property type="entry name" value="WH-like_DNA-bd_sf"/>
</dbReference>
<organism evidence="7 8">
    <name type="scientific">Methylobacterium terricola</name>
    <dbReference type="NCBI Taxonomy" id="2583531"/>
    <lineage>
        <taxon>Bacteria</taxon>
        <taxon>Pseudomonadati</taxon>
        <taxon>Pseudomonadota</taxon>
        <taxon>Alphaproteobacteria</taxon>
        <taxon>Hyphomicrobiales</taxon>
        <taxon>Methylobacteriaceae</taxon>
        <taxon>Methylobacterium</taxon>
    </lineage>
</organism>
<keyword evidence="8" id="KW-1185">Reference proteome</keyword>
<dbReference type="OrthoDB" id="528082at2"/>
<feature type="compositionally biased region" description="Gly residues" evidence="5">
    <location>
        <begin position="32"/>
        <end position="44"/>
    </location>
</feature>
<dbReference type="PANTHER" id="PTHR30126:SF2">
    <property type="entry name" value="HTH-TYPE TRANSCRIPTIONAL REGULATOR YJIE"/>
    <property type="match status" value="1"/>
</dbReference>
<evidence type="ECO:0000256" key="3">
    <source>
        <dbReference type="ARBA" id="ARBA00023125"/>
    </source>
</evidence>
<dbReference type="Pfam" id="PF03466">
    <property type="entry name" value="LysR_substrate"/>
    <property type="match status" value="1"/>
</dbReference>
<dbReference type="EMBL" id="VDDA01000005">
    <property type="protein sequence ID" value="TNC12886.1"/>
    <property type="molecule type" value="Genomic_DNA"/>
</dbReference>
<evidence type="ECO:0000256" key="5">
    <source>
        <dbReference type="SAM" id="MobiDB-lite"/>
    </source>
</evidence>
<evidence type="ECO:0000256" key="1">
    <source>
        <dbReference type="ARBA" id="ARBA00009437"/>
    </source>
</evidence>
<proteinExistence type="inferred from homology"/>
<feature type="compositionally biased region" description="Basic and acidic residues" evidence="5">
    <location>
        <begin position="1"/>
        <end position="21"/>
    </location>
</feature>
<feature type="region of interest" description="Disordered" evidence="5">
    <location>
        <begin position="1"/>
        <end position="45"/>
    </location>
</feature>
<name>A0A5C4LJ34_9HYPH</name>
<dbReference type="Gene3D" id="1.10.10.10">
    <property type="entry name" value="Winged helix-like DNA-binding domain superfamily/Winged helix DNA-binding domain"/>
    <property type="match status" value="1"/>
</dbReference>